<comment type="similarity">
    <text evidence="1">Belongs to the eIF-2-beta/eIF-5 family.</text>
</comment>
<dbReference type="InterPro" id="IPR016190">
    <property type="entry name" value="Transl_init_fac_IF2/IF5_Zn-bd"/>
</dbReference>
<dbReference type="Proteomes" id="UP000244093">
    <property type="component" value="Unassembled WGS sequence"/>
</dbReference>
<name>A0A2R7Y6V5_9CREN</name>
<dbReference type="EMBL" id="NBVN01000002">
    <property type="protein sequence ID" value="PUA33264.1"/>
    <property type="molecule type" value="Genomic_DNA"/>
</dbReference>
<protein>
    <submittedName>
        <fullName evidence="5">Translation initiation factor IF-2 subunit beta</fullName>
    </submittedName>
</protein>
<accession>A0A2R7Y6V5</accession>
<dbReference type="Gene3D" id="3.30.30.170">
    <property type="match status" value="1"/>
</dbReference>
<dbReference type="NCBIfam" id="NF003067">
    <property type="entry name" value="PRK03988.1"/>
    <property type="match status" value="1"/>
</dbReference>
<keyword evidence="2 5" id="KW-0396">Initiation factor</keyword>
<proteinExistence type="inferred from homology"/>
<evidence type="ECO:0000256" key="1">
    <source>
        <dbReference type="ARBA" id="ARBA00010397"/>
    </source>
</evidence>
<dbReference type="SUPFAM" id="SSF75689">
    <property type="entry name" value="Zinc-binding domain of translation initiation factor 2 beta"/>
    <property type="match status" value="1"/>
</dbReference>
<evidence type="ECO:0000256" key="2">
    <source>
        <dbReference type="ARBA" id="ARBA00022540"/>
    </source>
</evidence>
<feature type="domain" description="Translation initiation factor IF2/IF5" evidence="4">
    <location>
        <begin position="24"/>
        <end position="132"/>
    </location>
</feature>
<dbReference type="SUPFAM" id="SSF100966">
    <property type="entry name" value="Translation initiation factor 2 beta, aIF2beta, N-terminal domain"/>
    <property type="match status" value="1"/>
</dbReference>
<dbReference type="SMART" id="SM00653">
    <property type="entry name" value="eIF2B_5"/>
    <property type="match status" value="1"/>
</dbReference>
<evidence type="ECO:0000256" key="3">
    <source>
        <dbReference type="ARBA" id="ARBA00022917"/>
    </source>
</evidence>
<evidence type="ECO:0000313" key="6">
    <source>
        <dbReference type="Proteomes" id="UP000244093"/>
    </source>
</evidence>
<sequence length="138" mass="15753">MSDDITYEEMLKRVYENLPERRTAPTLDIPPLEIAYVGNQTQIKNFKQVCDVILREPKVCARYILKELAARGTIDDSGVFTIYLKVTAQTINALFKKFLDIYVICKTCGSYQTELRKQGKVWIIRCLACGAETPTKPV</sequence>
<dbReference type="PANTHER" id="PTHR23001">
    <property type="entry name" value="EUKARYOTIC TRANSLATION INITIATION FACTOR"/>
    <property type="match status" value="1"/>
</dbReference>
<reference evidence="5" key="1">
    <citation type="submission" date="2017-04" db="EMBL/GenBank/DDBJ databases">
        <authorList>
            <person name="Afonso C.L."/>
            <person name="Miller P.J."/>
            <person name="Scott M.A."/>
            <person name="Spackman E."/>
            <person name="Goraichik I."/>
            <person name="Dimitrov K.M."/>
            <person name="Suarez D.L."/>
            <person name="Swayne D.E."/>
        </authorList>
    </citation>
    <scope>NUCLEOTIDE SEQUENCE</scope>
    <source>
        <strain evidence="5">NZ3</strain>
    </source>
</reference>
<reference evidence="5" key="2">
    <citation type="journal article" date="2018" name="Syst. Appl. Microbiol.">
        <title>A new symbiotic nanoarchaeote (Candidatus Nanoclepta minutus) and its host (Zestosphaera tikiterensis gen. nov., sp. nov.) from a New Zealand hot spring.</title>
        <authorList>
            <person name="St John E."/>
            <person name="Liu Y."/>
            <person name="Podar M."/>
            <person name="Stott M.B."/>
            <person name="Meneghin J."/>
            <person name="Chen Z."/>
            <person name="Lagutin K."/>
            <person name="Mitchell K."/>
            <person name="Reysenbach A.L."/>
        </authorList>
    </citation>
    <scope>NUCLEOTIDE SEQUENCE [LARGE SCALE GENOMIC DNA]</scope>
    <source>
        <strain evidence="5">NZ3</strain>
    </source>
</reference>
<dbReference type="InterPro" id="IPR016189">
    <property type="entry name" value="Transl_init_fac_IF2/IF5_N"/>
</dbReference>
<evidence type="ECO:0000259" key="4">
    <source>
        <dbReference type="SMART" id="SM00653"/>
    </source>
</evidence>
<gene>
    <name evidence="5" type="ORF">B7O98_02180</name>
</gene>
<dbReference type="InterPro" id="IPR002735">
    <property type="entry name" value="Transl_init_fac_IF2/IF5_dom"/>
</dbReference>
<dbReference type="InterPro" id="IPR045196">
    <property type="entry name" value="IF2/IF5"/>
</dbReference>
<evidence type="ECO:0000313" key="5">
    <source>
        <dbReference type="EMBL" id="PUA33264.1"/>
    </source>
</evidence>
<organism evidence="5 6">
    <name type="scientific">Zestosphaera tikiterensis</name>
    <dbReference type="NCBI Taxonomy" id="1973259"/>
    <lineage>
        <taxon>Archaea</taxon>
        <taxon>Thermoproteota</taxon>
        <taxon>Thermoprotei</taxon>
        <taxon>Desulfurococcales</taxon>
        <taxon>Desulfurococcaceae</taxon>
        <taxon>Zestosphaera</taxon>
    </lineage>
</organism>
<dbReference type="AlphaFoldDB" id="A0A2R7Y6V5"/>
<dbReference type="PANTHER" id="PTHR23001:SF3">
    <property type="entry name" value="EUKARYOTIC TRANSLATION INITIATION FACTOR 2 SUBUNIT 2"/>
    <property type="match status" value="1"/>
</dbReference>
<keyword evidence="3" id="KW-0648">Protein biosynthesis</keyword>
<dbReference type="Pfam" id="PF01873">
    <property type="entry name" value="eIF-5_eIF-2B"/>
    <property type="match status" value="1"/>
</dbReference>
<dbReference type="GO" id="GO:0003743">
    <property type="term" value="F:translation initiation factor activity"/>
    <property type="evidence" value="ECO:0007669"/>
    <property type="project" value="UniProtKB-KW"/>
</dbReference>
<comment type="caution">
    <text evidence="5">The sequence shown here is derived from an EMBL/GenBank/DDBJ whole genome shotgun (WGS) entry which is preliminary data.</text>
</comment>